<dbReference type="PANTHER" id="PTHR22916">
    <property type="entry name" value="GLYCOSYLTRANSFERASE"/>
    <property type="match status" value="1"/>
</dbReference>
<dbReference type="Pfam" id="PF00535">
    <property type="entry name" value="Glycos_transf_2"/>
    <property type="match status" value="1"/>
</dbReference>
<dbReference type="InterPro" id="IPR001173">
    <property type="entry name" value="Glyco_trans_2-like"/>
</dbReference>
<dbReference type="SUPFAM" id="SSF53448">
    <property type="entry name" value="Nucleotide-diphospho-sugar transferases"/>
    <property type="match status" value="1"/>
</dbReference>
<evidence type="ECO:0000313" key="5">
    <source>
        <dbReference type="Proteomes" id="UP000651112"/>
    </source>
</evidence>
<evidence type="ECO:0000256" key="1">
    <source>
        <dbReference type="ARBA" id="ARBA00022676"/>
    </source>
</evidence>
<comment type="caution">
    <text evidence="4">The sequence shown here is derived from an EMBL/GenBank/DDBJ whole genome shotgun (WGS) entry which is preliminary data.</text>
</comment>
<dbReference type="CDD" id="cd00761">
    <property type="entry name" value="Glyco_tranf_GTA_type"/>
    <property type="match status" value="1"/>
</dbReference>
<sequence>MIKETKISVIVPVYNVGIYIARCAQSLFDQTLEDIEYIFIDDCSLDDSIAVLKQALENYPARKQHIKIIRHQENRGVATARNTGLDVAKGKYIGWVDADDWIEREMFEKMYNTAESGQADLVWCNFMMTFADSSYENKQQVAEDPKTYLQALITGEMKGMLWNKLIKRQVFSKNQIRFLNGSNLGEDRNVLIKVLFYCNNITHVEEPLYHYMQLNTGAITRDTNTCRVYEEIDNTRDIVCFLREKNVDWVLDSHIHDFMFRSKRKLLNAIDLIHFEKWAGIFPESNGLLYKSTLRIRHKILGFLAIHKIWGLLRLWINVKKRYQTSKT</sequence>
<evidence type="ECO:0000256" key="2">
    <source>
        <dbReference type="ARBA" id="ARBA00022679"/>
    </source>
</evidence>
<reference evidence="4 5" key="1">
    <citation type="submission" date="2020-08" db="EMBL/GenBank/DDBJ databases">
        <title>Sphingobacterium sp. DN00404 isolated from aquaculture water.</title>
        <authorList>
            <person name="Zhang M."/>
        </authorList>
    </citation>
    <scope>NUCLEOTIDE SEQUENCE [LARGE SCALE GENOMIC DNA]</scope>
    <source>
        <strain evidence="4 5">KCTC 42746</strain>
    </source>
</reference>
<keyword evidence="5" id="KW-1185">Reference proteome</keyword>
<dbReference type="Gene3D" id="3.90.550.10">
    <property type="entry name" value="Spore Coat Polysaccharide Biosynthesis Protein SpsA, Chain A"/>
    <property type="match status" value="1"/>
</dbReference>
<dbReference type="InterPro" id="IPR029044">
    <property type="entry name" value="Nucleotide-diphossugar_trans"/>
</dbReference>
<dbReference type="PANTHER" id="PTHR22916:SF51">
    <property type="entry name" value="GLYCOSYLTRANSFERASE EPSH-RELATED"/>
    <property type="match status" value="1"/>
</dbReference>
<gene>
    <name evidence="4" type="ORF">H8B21_13085</name>
</gene>
<name>A0ABR7XTK8_9SPHI</name>
<dbReference type="EMBL" id="JACNYL010000003">
    <property type="protein sequence ID" value="MBD1422504.1"/>
    <property type="molecule type" value="Genomic_DNA"/>
</dbReference>
<dbReference type="RefSeq" id="WP_190314222.1">
    <property type="nucleotide sequence ID" value="NZ_JACNYL010000003.1"/>
</dbReference>
<evidence type="ECO:0000259" key="3">
    <source>
        <dbReference type="Pfam" id="PF00535"/>
    </source>
</evidence>
<organism evidence="4 5">
    <name type="scientific">Sphingobacterium chuzhouense</name>
    <dbReference type="NCBI Taxonomy" id="1742264"/>
    <lineage>
        <taxon>Bacteria</taxon>
        <taxon>Pseudomonadati</taxon>
        <taxon>Bacteroidota</taxon>
        <taxon>Sphingobacteriia</taxon>
        <taxon>Sphingobacteriales</taxon>
        <taxon>Sphingobacteriaceae</taxon>
        <taxon>Sphingobacterium</taxon>
    </lineage>
</organism>
<dbReference type="Proteomes" id="UP000651112">
    <property type="component" value="Unassembled WGS sequence"/>
</dbReference>
<proteinExistence type="predicted"/>
<keyword evidence="2" id="KW-0808">Transferase</keyword>
<keyword evidence="1" id="KW-0328">Glycosyltransferase</keyword>
<protein>
    <submittedName>
        <fullName evidence="4">Glycosyltransferase</fullName>
    </submittedName>
</protein>
<feature type="domain" description="Glycosyltransferase 2-like" evidence="3">
    <location>
        <begin position="8"/>
        <end position="149"/>
    </location>
</feature>
<accession>A0ABR7XTK8</accession>
<evidence type="ECO:0000313" key="4">
    <source>
        <dbReference type="EMBL" id="MBD1422504.1"/>
    </source>
</evidence>